<evidence type="ECO:0000313" key="7">
    <source>
        <dbReference type="EMBL" id="KAK3898079.1"/>
    </source>
</evidence>
<dbReference type="GO" id="GO:0005506">
    <property type="term" value="F:iron ion binding"/>
    <property type="evidence" value="ECO:0007669"/>
    <property type="project" value="InterPro"/>
</dbReference>
<evidence type="ECO:0000313" key="8">
    <source>
        <dbReference type="Proteomes" id="UP001303889"/>
    </source>
</evidence>
<keyword evidence="3 5" id="KW-1133">Transmembrane helix</keyword>
<evidence type="ECO:0000256" key="4">
    <source>
        <dbReference type="ARBA" id="ARBA00023136"/>
    </source>
</evidence>
<dbReference type="PANTHER" id="PTHR11863">
    <property type="entry name" value="STEROL DESATURASE"/>
    <property type="match status" value="1"/>
</dbReference>
<sequence length="254" mass="28247">MLPISPPAALWAHLSTTYPPGPLEFWGTLTIQLLFFWLPALLLTFLDLLLPSFSSRHKIQPPPKQPTRAEILHCLAIVLRNQLQSVVTSLLLLAVVGATGSPSRFRFDASLPGGAEMAKDLFLSWVIREVTFYYAHRALHTRGLYKAIHKVHHEFTAPVALAAQYAHPVEQLVANTIPIVLGPLLLRSHVVTMWVFLAAMLVETGVVHSGYDFLGGVAKSHDRHHERFSVHFGAYGWMDWVHGTGEGSLKKKGE</sequence>
<dbReference type="GO" id="GO:0016020">
    <property type="term" value="C:membrane"/>
    <property type="evidence" value="ECO:0007669"/>
    <property type="project" value="UniProtKB-SubCell"/>
</dbReference>
<comment type="subcellular location">
    <subcellularLocation>
        <location evidence="1">Membrane</location>
    </subcellularLocation>
</comment>
<organism evidence="7 8">
    <name type="scientific">Staphylotrichum tortipilum</name>
    <dbReference type="NCBI Taxonomy" id="2831512"/>
    <lineage>
        <taxon>Eukaryota</taxon>
        <taxon>Fungi</taxon>
        <taxon>Dikarya</taxon>
        <taxon>Ascomycota</taxon>
        <taxon>Pezizomycotina</taxon>
        <taxon>Sordariomycetes</taxon>
        <taxon>Sordariomycetidae</taxon>
        <taxon>Sordariales</taxon>
        <taxon>Chaetomiaceae</taxon>
        <taxon>Staphylotrichum</taxon>
    </lineage>
</organism>
<accession>A0AAN6MDD2</accession>
<keyword evidence="2 5" id="KW-0812">Transmembrane</keyword>
<protein>
    <submittedName>
        <fullName evidence="7">Fatty acid hydroxylase superfamily-domain-containing protein</fullName>
    </submittedName>
</protein>
<dbReference type="InterPro" id="IPR050307">
    <property type="entry name" value="Sterol_Desaturase_Related"/>
</dbReference>
<dbReference type="AlphaFoldDB" id="A0AAN6MDD2"/>
<reference evidence="7" key="2">
    <citation type="submission" date="2023-05" db="EMBL/GenBank/DDBJ databases">
        <authorList>
            <consortium name="Lawrence Berkeley National Laboratory"/>
            <person name="Steindorff A."/>
            <person name="Hensen N."/>
            <person name="Bonometti L."/>
            <person name="Westerberg I."/>
            <person name="Brannstrom I.O."/>
            <person name="Guillou S."/>
            <person name="Cros-Aarteil S."/>
            <person name="Calhoun S."/>
            <person name="Haridas S."/>
            <person name="Kuo A."/>
            <person name="Mondo S."/>
            <person name="Pangilinan J."/>
            <person name="Riley R."/>
            <person name="Labutti K."/>
            <person name="Andreopoulos B."/>
            <person name="Lipzen A."/>
            <person name="Chen C."/>
            <person name="Yanf M."/>
            <person name="Daum C."/>
            <person name="Ng V."/>
            <person name="Clum A."/>
            <person name="Ohm R."/>
            <person name="Martin F."/>
            <person name="Silar P."/>
            <person name="Natvig D."/>
            <person name="Lalanne C."/>
            <person name="Gautier V."/>
            <person name="Ament-Velasquez S.L."/>
            <person name="Kruys A."/>
            <person name="Hutchinson M.I."/>
            <person name="Powell A.J."/>
            <person name="Barry K."/>
            <person name="Miller A.N."/>
            <person name="Grigoriev I.V."/>
            <person name="Debuchy R."/>
            <person name="Gladieux P."/>
            <person name="Thoren M.H."/>
            <person name="Johannesson H."/>
        </authorList>
    </citation>
    <scope>NUCLEOTIDE SEQUENCE</scope>
    <source>
        <strain evidence="7">CBS 103.79</strain>
    </source>
</reference>
<evidence type="ECO:0000256" key="1">
    <source>
        <dbReference type="ARBA" id="ARBA00004370"/>
    </source>
</evidence>
<evidence type="ECO:0000256" key="2">
    <source>
        <dbReference type="ARBA" id="ARBA00022692"/>
    </source>
</evidence>
<reference evidence="7" key="1">
    <citation type="journal article" date="2023" name="Mol. Phylogenet. Evol.">
        <title>Genome-scale phylogeny and comparative genomics of the fungal order Sordariales.</title>
        <authorList>
            <person name="Hensen N."/>
            <person name="Bonometti L."/>
            <person name="Westerberg I."/>
            <person name="Brannstrom I.O."/>
            <person name="Guillou S."/>
            <person name="Cros-Aarteil S."/>
            <person name="Calhoun S."/>
            <person name="Haridas S."/>
            <person name="Kuo A."/>
            <person name="Mondo S."/>
            <person name="Pangilinan J."/>
            <person name="Riley R."/>
            <person name="LaButti K."/>
            <person name="Andreopoulos B."/>
            <person name="Lipzen A."/>
            <person name="Chen C."/>
            <person name="Yan M."/>
            <person name="Daum C."/>
            <person name="Ng V."/>
            <person name="Clum A."/>
            <person name="Steindorff A."/>
            <person name="Ohm R.A."/>
            <person name="Martin F."/>
            <person name="Silar P."/>
            <person name="Natvig D.O."/>
            <person name="Lalanne C."/>
            <person name="Gautier V."/>
            <person name="Ament-Velasquez S.L."/>
            <person name="Kruys A."/>
            <person name="Hutchinson M.I."/>
            <person name="Powell A.J."/>
            <person name="Barry K."/>
            <person name="Miller A.N."/>
            <person name="Grigoriev I.V."/>
            <person name="Debuchy R."/>
            <person name="Gladieux P."/>
            <person name="Hiltunen Thoren M."/>
            <person name="Johannesson H."/>
        </authorList>
    </citation>
    <scope>NUCLEOTIDE SEQUENCE</scope>
    <source>
        <strain evidence="7">CBS 103.79</strain>
    </source>
</reference>
<keyword evidence="4 5" id="KW-0472">Membrane</keyword>
<feature type="domain" description="Fatty acid hydroxylase" evidence="6">
    <location>
        <begin position="122"/>
        <end position="244"/>
    </location>
</feature>
<evidence type="ECO:0000259" key="6">
    <source>
        <dbReference type="Pfam" id="PF04116"/>
    </source>
</evidence>
<dbReference type="GO" id="GO:0008610">
    <property type="term" value="P:lipid biosynthetic process"/>
    <property type="evidence" value="ECO:0007669"/>
    <property type="project" value="InterPro"/>
</dbReference>
<dbReference type="Proteomes" id="UP001303889">
    <property type="component" value="Unassembled WGS sequence"/>
</dbReference>
<feature type="transmembrane region" description="Helical" evidence="5">
    <location>
        <begin position="25"/>
        <end position="50"/>
    </location>
</feature>
<dbReference type="Pfam" id="PF04116">
    <property type="entry name" value="FA_hydroxylase"/>
    <property type="match status" value="1"/>
</dbReference>
<evidence type="ECO:0000256" key="3">
    <source>
        <dbReference type="ARBA" id="ARBA00022989"/>
    </source>
</evidence>
<evidence type="ECO:0000256" key="5">
    <source>
        <dbReference type="SAM" id="Phobius"/>
    </source>
</evidence>
<dbReference type="EMBL" id="MU856005">
    <property type="protein sequence ID" value="KAK3898079.1"/>
    <property type="molecule type" value="Genomic_DNA"/>
</dbReference>
<keyword evidence="8" id="KW-1185">Reference proteome</keyword>
<dbReference type="GO" id="GO:0016491">
    <property type="term" value="F:oxidoreductase activity"/>
    <property type="evidence" value="ECO:0007669"/>
    <property type="project" value="InterPro"/>
</dbReference>
<comment type="caution">
    <text evidence="7">The sequence shown here is derived from an EMBL/GenBank/DDBJ whole genome shotgun (WGS) entry which is preliminary data.</text>
</comment>
<proteinExistence type="predicted"/>
<name>A0AAN6MDD2_9PEZI</name>
<dbReference type="InterPro" id="IPR006694">
    <property type="entry name" value="Fatty_acid_hydroxylase"/>
</dbReference>
<gene>
    <name evidence="7" type="ORF">C8A05DRAFT_19275</name>
</gene>